<dbReference type="VEuPathDB" id="FungiDB:BDV34DRAFT_223734"/>
<dbReference type="Proteomes" id="UP000326532">
    <property type="component" value="Unassembled WGS sequence"/>
</dbReference>
<protein>
    <submittedName>
        <fullName evidence="1">Uncharacterized protein</fullName>
    </submittedName>
</protein>
<evidence type="ECO:0000313" key="1">
    <source>
        <dbReference type="EMBL" id="KAB8207169.1"/>
    </source>
</evidence>
<accession>A0A5N6DPU8</accession>
<reference evidence="1 2" key="1">
    <citation type="submission" date="2019-04" db="EMBL/GenBank/DDBJ databases">
        <title>Fungal friends and foes A comparative genomics study of 23 Aspergillus species from section Flavi.</title>
        <authorList>
            <consortium name="DOE Joint Genome Institute"/>
            <person name="Kjaerbolling I."/>
            <person name="Vesth T.C."/>
            <person name="Frisvad J.C."/>
            <person name="Nybo J.L."/>
            <person name="Theobald S."/>
            <person name="Kildgaard S."/>
            <person name="Petersen T.I."/>
            <person name="Kuo A."/>
            <person name="Sato A."/>
            <person name="Lyhne E.K."/>
            <person name="Kogle M.E."/>
            <person name="Wiebenga A."/>
            <person name="Kun R.S."/>
            <person name="Lubbers R.J."/>
            <person name="Makela M.R."/>
            <person name="Barry K."/>
            <person name="Chovatia M."/>
            <person name="Clum A."/>
            <person name="Daum C."/>
            <person name="Haridas S."/>
            <person name="He G."/>
            <person name="LaButti K."/>
            <person name="Lipzen A."/>
            <person name="Mondo S."/>
            <person name="Pangilinan J."/>
            <person name="Riley R."/>
            <person name="Salamov A."/>
            <person name="Simmons B.A."/>
            <person name="Magnuson J.K."/>
            <person name="Henrissat B."/>
            <person name="Mortensen U.H."/>
            <person name="Larsen T.O."/>
            <person name="De vries R.P."/>
            <person name="Grigoriev I.V."/>
            <person name="Machida M."/>
            <person name="Baker S.E."/>
            <person name="Andersen M.R."/>
        </authorList>
    </citation>
    <scope>NUCLEOTIDE SEQUENCE [LARGE SCALE GENOMIC DNA]</scope>
    <source>
        <strain evidence="1 2">CBS 117618</strain>
    </source>
</reference>
<name>A0A5N6DPU8_ASPPA</name>
<proteinExistence type="predicted"/>
<dbReference type="AlphaFoldDB" id="A0A5N6DPU8"/>
<gene>
    <name evidence="1" type="ORF">BDV34DRAFT_223734</name>
</gene>
<keyword evidence="2" id="KW-1185">Reference proteome</keyword>
<evidence type="ECO:0000313" key="2">
    <source>
        <dbReference type="Proteomes" id="UP000326532"/>
    </source>
</evidence>
<sequence>MSAIAIETPVDAFLPLGFPERLESELVRDGKSLSKTFDWNYVLTDNDIPPTRLLNIIMLSFQRAAPINEPYGLGRIEFSMIIWNTFLQISQCHSLLVTLYQRHLV</sequence>
<dbReference type="EMBL" id="ML734958">
    <property type="protein sequence ID" value="KAB8207169.1"/>
    <property type="molecule type" value="Genomic_DNA"/>
</dbReference>
<organism evidence="1 2">
    <name type="scientific">Aspergillus parasiticus</name>
    <dbReference type="NCBI Taxonomy" id="5067"/>
    <lineage>
        <taxon>Eukaryota</taxon>
        <taxon>Fungi</taxon>
        <taxon>Dikarya</taxon>
        <taxon>Ascomycota</taxon>
        <taxon>Pezizomycotina</taxon>
        <taxon>Eurotiomycetes</taxon>
        <taxon>Eurotiomycetidae</taxon>
        <taxon>Eurotiales</taxon>
        <taxon>Aspergillaceae</taxon>
        <taxon>Aspergillus</taxon>
        <taxon>Aspergillus subgen. Circumdati</taxon>
    </lineage>
</organism>